<dbReference type="PROSITE" id="PS51257">
    <property type="entry name" value="PROKAR_LIPOPROTEIN"/>
    <property type="match status" value="1"/>
</dbReference>
<feature type="domain" description="Fe/B12 periplasmic-binding" evidence="3">
    <location>
        <begin position="74"/>
        <end position="342"/>
    </location>
</feature>
<evidence type="ECO:0000313" key="5">
    <source>
        <dbReference type="Proteomes" id="UP000267368"/>
    </source>
</evidence>
<dbReference type="GO" id="GO:0071281">
    <property type="term" value="P:cellular response to iron ion"/>
    <property type="evidence" value="ECO:0007669"/>
    <property type="project" value="TreeGrafter"/>
</dbReference>
<name>A0A3N0AIG5_9ACTN</name>
<organism evidence="4 5">
    <name type="scientific">Slackia faecicanis</name>
    <dbReference type="NCBI Taxonomy" id="255723"/>
    <lineage>
        <taxon>Bacteria</taxon>
        <taxon>Bacillati</taxon>
        <taxon>Actinomycetota</taxon>
        <taxon>Coriobacteriia</taxon>
        <taxon>Eggerthellales</taxon>
        <taxon>Eggerthellaceae</taxon>
        <taxon>Slackia</taxon>
    </lineage>
</organism>
<proteinExistence type="inferred from homology"/>
<sequence length="345" mass="36837">MFDETYRSRASVRAGLLSTALALALSASMLVGCAGDGASSAEGEGASAIEAERSQAYTFTDDMGNEVTVENPQRVVACMGSFANTWELAGGTLVGASDDAFTFDAFDIESPDVAKVGDFSNINLEAVIALEPDFVIMTCGTGGRGGDSSQADFKAALDASGIPVAYFEVTVFEDYLRMLRVFCDITGRDDLYSRNGESVQQAIEQAISDMSEASEPSTALLMTTYSRGTRVLTSSSMAGDMLADLGVVNLADENRSLLSDFSLESVIELDPDYIFVIPMGNDTEAAMRNLEAQTAENPAWATLSAVQEGRYIMLDPDLFLYKPNAKWAQSYETLAGHLVSGQNEA</sequence>
<dbReference type="PROSITE" id="PS50983">
    <property type="entry name" value="FE_B12_PBP"/>
    <property type="match status" value="1"/>
</dbReference>
<feature type="signal peptide" evidence="2">
    <location>
        <begin position="1"/>
        <end position="34"/>
    </location>
</feature>
<evidence type="ECO:0000256" key="2">
    <source>
        <dbReference type="SAM" id="SignalP"/>
    </source>
</evidence>
<feature type="chain" id="PRO_5038465536" evidence="2">
    <location>
        <begin position="35"/>
        <end position="345"/>
    </location>
</feature>
<keyword evidence="5" id="KW-1185">Reference proteome</keyword>
<dbReference type="InterPro" id="IPR002491">
    <property type="entry name" value="ABC_transptr_periplasmic_BD"/>
</dbReference>
<dbReference type="Gene3D" id="3.40.50.1980">
    <property type="entry name" value="Nitrogenase molybdenum iron protein domain"/>
    <property type="match status" value="2"/>
</dbReference>
<dbReference type="AlphaFoldDB" id="A0A3N0AIG5"/>
<dbReference type="Proteomes" id="UP000267368">
    <property type="component" value="Unassembled WGS sequence"/>
</dbReference>
<dbReference type="PANTHER" id="PTHR30535:SF34">
    <property type="entry name" value="MOLYBDATE-BINDING PROTEIN MOLA"/>
    <property type="match status" value="1"/>
</dbReference>
<dbReference type="RefSeq" id="WP_123197150.1">
    <property type="nucleotide sequence ID" value="NZ_QICB01000001.1"/>
</dbReference>
<accession>A0A3N0AIG5</accession>
<dbReference type="EMBL" id="QICB01000001">
    <property type="protein sequence ID" value="RNL21308.1"/>
    <property type="molecule type" value="Genomic_DNA"/>
</dbReference>
<reference evidence="5" key="1">
    <citation type="submission" date="2018-05" db="EMBL/GenBank/DDBJ databases">
        <title>Genome Sequencing of selected type strains of the family Eggerthellaceae.</title>
        <authorList>
            <person name="Danylec N."/>
            <person name="Stoll D.A."/>
            <person name="Doetsch A."/>
            <person name="Huch M."/>
        </authorList>
    </citation>
    <scope>NUCLEOTIDE SEQUENCE [LARGE SCALE GENOMIC DNA]</scope>
    <source>
        <strain evidence="5">DSM 17537</strain>
    </source>
</reference>
<gene>
    <name evidence="4" type="ORF">DMP07_00165</name>
</gene>
<comment type="similarity">
    <text evidence="1">Belongs to the bacterial solute-binding protein 8 family.</text>
</comment>
<dbReference type="Pfam" id="PF01497">
    <property type="entry name" value="Peripla_BP_2"/>
    <property type="match status" value="1"/>
</dbReference>
<evidence type="ECO:0000256" key="1">
    <source>
        <dbReference type="ARBA" id="ARBA00008814"/>
    </source>
</evidence>
<evidence type="ECO:0000313" key="4">
    <source>
        <dbReference type="EMBL" id="RNL21308.1"/>
    </source>
</evidence>
<dbReference type="PANTHER" id="PTHR30535">
    <property type="entry name" value="VITAMIN B12-BINDING PROTEIN"/>
    <property type="match status" value="1"/>
</dbReference>
<dbReference type="InterPro" id="IPR050902">
    <property type="entry name" value="ABC_Transporter_SBP"/>
</dbReference>
<evidence type="ECO:0000259" key="3">
    <source>
        <dbReference type="PROSITE" id="PS50983"/>
    </source>
</evidence>
<keyword evidence="2" id="KW-0732">Signal</keyword>
<comment type="caution">
    <text evidence="4">The sequence shown here is derived from an EMBL/GenBank/DDBJ whole genome shotgun (WGS) entry which is preliminary data.</text>
</comment>
<dbReference type="SUPFAM" id="SSF53807">
    <property type="entry name" value="Helical backbone' metal receptor"/>
    <property type="match status" value="1"/>
</dbReference>
<protein>
    <submittedName>
        <fullName evidence="4">ABC transporter substrate-binding protein</fullName>
    </submittedName>
</protein>
<dbReference type="OrthoDB" id="6495095at2"/>